<geneLocation type="plasmid" evidence="1 2">
    <name>pSINAC02</name>
</geneLocation>
<dbReference type="AlphaFoldDB" id="L0DRN5"/>
<name>L0DRN5_SINAD</name>
<dbReference type="EMBL" id="CP003366">
    <property type="protein sequence ID" value="AGA31678.1"/>
    <property type="molecule type" value="Genomic_DNA"/>
</dbReference>
<dbReference type="HOGENOM" id="CLU_509859_0_0_0"/>
<proteinExistence type="predicted"/>
<dbReference type="Proteomes" id="UP000010798">
    <property type="component" value="Plasmid pSINAC02"/>
</dbReference>
<accession>L0DRN5</accession>
<organism evidence="1 2">
    <name type="scientific">Singulisphaera acidiphila (strain ATCC BAA-1392 / DSM 18658 / VKM B-2454 / MOB10)</name>
    <dbReference type="NCBI Taxonomy" id="886293"/>
    <lineage>
        <taxon>Bacteria</taxon>
        <taxon>Pseudomonadati</taxon>
        <taxon>Planctomycetota</taxon>
        <taxon>Planctomycetia</taxon>
        <taxon>Isosphaerales</taxon>
        <taxon>Isosphaeraceae</taxon>
        <taxon>Singulisphaera</taxon>
    </lineage>
</organism>
<keyword evidence="2" id="KW-1185">Reference proteome</keyword>
<reference evidence="1 2" key="1">
    <citation type="submission" date="2012-02" db="EMBL/GenBank/DDBJ databases">
        <title>Complete sequence of plasmid 2 of Singulisphaera acidiphila DSM 18658.</title>
        <authorList>
            <consortium name="US DOE Joint Genome Institute (JGI-PGF)"/>
            <person name="Lucas S."/>
            <person name="Copeland A."/>
            <person name="Lapidus A."/>
            <person name="Glavina del Rio T."/>
            <person name="Dalin E."/>
            <person name="Tice H."/>
            <person name="Bruce D."/>
            <person name="Goodwin L."/>
            <person name="Pitluck S."/>
            <person name="Peters L."/>
            <person name="Ovchinnikova G."/>
            <person name="Chertkov O."/>
            <person name="Kyrpides N."/>
            <person name="Mavromatis K."/>
            <person name="Ivanova N."/>
            <person name="Brettin T."/>
            <person name="Detter J.C."/>
            <person name="Han C."/>
            <person name="Larimer F."/>
            <person name="Land M."/>
            <person name="Hauser L."/>
            <person name="Markowitz V."/>
            <person name="Cheng J.-F."/>
            <person name="Hugenholtz P."/>
            <person name="Woyke T."/>
            <person name="Wu D."/>
            <person name="Tindall B."/>
            <person name="Pomrenke H."/>
            <person name="Brambilla E."/>
            <person name="Klenk H.-P."/>
            <person name="Eisen J.A."/>
        </authorList>
    </citation>
    <scope>NUCLEOTIDE SEQUENCE [LARGE SCALE GENOMIC DNA]</scope>
    <source>
        <strain evidence="2">ATCC BAA-1392 / DSM 18658 / VKM B-2454 / MOB10</strain>
        <plasmid evidence="1 2">pSINAC02</plasmid>
    </source>
</reference>
<evidence type="ECO:0000313" key="2">
    <source>
        <dbReference type="Proteomes" id="UP000010798"/>
    </source>
</evidence>
<protein>
    <submittedName>
        <fullName evidence="1">Uncharacterized protein</fullName>
    </submittedName>
</protein>
<evidence type="ECO:0000313" key="1">
    <source>
        <dbReference type="EMBL" id="AGA31678.1"/>
    </source>
</evidence>
<gene>
    <name evidence="1" type="ordered locus">Sinac_7648</name>
</gene>
<sequence length="534" mass="60556">MRSKSLGSRWSMGDYKRKCHYLLFVLSVLYAMTLRPVEAELQKSCMNVAKQLIDEGARGVPRSRRFYEQVRDDLPEIHERLRTWQNGASELQIRELVQYAQERAWSLPDLDPTFPAMPTRRFLNPTPIRKDLLPDGEIYTARRRFRDQSFSREKAVLPKLDPPKPPDPKFLGFEIRPAEALWHSKLENLMKEGLIASVDFRQGPTVFQAKERLLQIDPTPPNNPGFFIAHLRRLIGVRRDFALQRVASIENAPCVYRVETDDPQGGRLKALKGELEDLGVTNPIHFTTQEDIVWALDRLGSWNLWSEFVVQNDERSLVEFEIDKGTSDEGASLERATSGRAVIELLKGLVIGVPAGRLIHVRMFHNEDAASFYRRLNTEAANRDFAGKFLVIGGCPVDHVELLKLQHAAIAGDALGVITPFEEQIDPRAFALAMRALHDRPELLRNVAPGDAIRRGYRAAADTLRSCLQKDDASAVTEVLRAFTPAAAPFFEQAKRFHRAKLQDLLGRLEAQEGWYLDFVEANDRLASDIAFAA</sequence>
<keyword evidence="1" id="KW-0614">Plasmid</keyword>
<dbReference type="KEGG" id="saci:Sinac_7648"/>